<keyword evidence="4 5" id="KW-0472">Membrane</keyword>
<dbReference type="RefSeq" id="WP_146788806.1">
    <property type="nucleotide sequence ID" value="NZ_BAABIO010000003.1"/>
</dbReference>
<evidence type="ECO:0000256" key="4">
    <source>
        <dbReference type="ARBA" id="ARBA00023136"/>
    </source>
</evidence>
<dbReference type="EMBL" id="CP042433">
    <property type="protein sequence ID" value="QEC56987.1"/>
    <property type="molecule type" value="Genomic_DNA"/>
</dbReference>
<evidence type="ECO:0000256" key="5">
    <source>
        <dbReference type="SAM" id="Phobius"/>
    </source>
</evidence>
<dbReference type="Pfam" id="PF02674">
    <property type="entry name" value="Colicin_V"/>
    <property type="match status" value="1"/>
</dbReference>
<dbReference type="PANTHER" id="PTHR37306:SF1">
    <property type="entry name" value="COLICIN V PRODUCTION PROTEIN"/>
    <property type="match status" value="1"/>
</dbReference>
<comment type="subcellular location">
    <subcellularLocation>
        <location evidence="1">Membrane</location>
        <topology evidence="1">Multi-pass membrane protein</topology>
    </subcellularLocation>
</comment>
<feature type="transmembrane region" description="Helical" evidence="5">
    <location>
        <begin position="30"/>
        <end position="52"/>
    </location>
</feature>
<dbReference type="GO" id="GO:0009403">
    <property type="term" value="P:toxin biosynthetic process"/>
    <property type="evidence" value="ECO:0007669"/>
    <property type="project" value="InterPro"/>
</dbReference>
<gene>
    <name evidence="6" type="ORF">FSB75_14120</name>
</gene>
<keyword evidence="2 5" id="KW-0812">Transmembrane</keyword>
<keyword evidence="3 5" id="KW-1133">Transmembrane helix</keyword>
<evidence type="ECO:0000313" key="6">
    <source>
        <dbReference type="EMBL" id="QEC56987.1"/>
    </source>
</evidence>
<feature type="transmembrane region" description="Helical" evidence="5">
    <location>
        <begin position="102"/>
        <end position="121"/>
    </location>
</feature>
<proteinExistence type="predicted"/>
<dbReference type="PANTHER" id="PTHR37306">
    <property type="entry name" value="COLICIN V PRODUCTION PROTEIN"/>
    <property type="match status" value="1"/>
</dbReference>
<evidence type="ECO:0000256" key="1">
    <source>
        <dbReference type="ARBA" id="ARBA00004141"/>
    </source>
</evidence>
<dbReference type="GO" id="GO:0016020">
    <property type="term" value="C:membrane"/>
    <property type="evidence" value="ECO:0007669"/>
    <property type="project" value="UniProtKB-SubCell"/>
</dbReference>
<evidence type="ECO:0000313" key="7">
    <source>
        <dbReference type="Proteomes" id="UP000321204"/>
    </source>
</evidence>
<accession>A0A5B8UJW4</accession>
<feature type="transmembrane region" description="Helical" evidence="5">
    <location>
        <begin position="64"/>
        <end position="82"/>
    </location>
</feature>
<reference evidence="6 7" key="1">
    <citation type="journal article" date="2015" name="Int. J. Syst. Evol. Microbiol.">
        <title>Flavisolibacter ginsenosidimutans sp. nov., with ginsenoside-converting activity isolated from soil used for cultivating ginseng.</title>
        <authorList>
            <person name="Zhao Y."/>
            <person name="Liu Q."/>
            <person name="Kang M.S."/>
            <person name="Jin F."/>
            <person name="Yu H."/>
            <person name="Im W.T."/>
        </authorList>
    </citation>
    <scope>NUCLEOTIDE SEQUENCE [LARGE SCALE GENOMIC DNA]</scope>
    <source>
        <strain evidence="6 7">Gsoil 636</strain>
    </source>
</reference>
<dbReference type="OrthoDB" id="1492026at2"/>
<keyword evidence="7" id="KW-1185">Reference proteome</keyword>
<dbReference type="InterPro" id="IPR003825">
    <property type="entry name" value="Colicin-V_CvpA"/>
</dbReference>
<dbReference type="KEGG" id="fgg:FSB75_14120"/>
<dbReference type="Proteomes" id="UP000321204">
    <property type="component" value="Chromosome"/>
</dbReference>
<sequence>MLIDIIAFVLLLLAVFKGLRKGFIVALFSFLAFFIGLAAALKLSAAMAAYIGSNVSISQRWLPFVAFLLVFLIVVLLVRLGAKLLQGLVQTMMLGWANRLGGVLFYVLIYFFIYSILLFYATQLSLIKPATIQASSTYGWIEPYAPKLINLLGSVIPFFKNTFAELLRFFDASAKP</sequence>
<dbReference type="AlphaFoldDB" id="A0A5B8UJW4"/>
<name>A0A5B8UJW4_9BACT</name>
<organism evidence="6 7">
    <name type="scientific">Flavisolibacter ginsenosidimutans</name>
    <dbReference type="NCBI Taxonomy" id="661481"/>
    <lineage>
        <taxon>Bacteria</taxon>
        <taxon>Pseudomonadati</taxon>
        <taxon>Bacteroidota</taxon>
        <taxon>Chitinophagia</taxon>
        <taxon>Chitinophagales</taxon>
        <taxon>Chitinophagaceae</taxon>
        <taxon>Flavisolibacter</taxon>
    </lineage>
</organism>
<protein>
    <submittedName>
        <fullName evidence="6">CvpA family protein</fullName>
    </submittedName>
</protein>
<evidence type="ECO:0000256" key="3">
    <source>
        <dbReference type="ARBA" id="ARBA00022989"/>
    </source>
</evidence>
<evidence type="ECO:0000256" key="2">
    <source>
        <dbReference type="ARBA" id="ARBA00022692"/>
    </source>
</evidence>